<dbReference type="Pfam" id="PF01352">
    <property type="entry name" value="KRAB"/>
    <property type="match status" value="1"/>
</dbReference>
<proteinExistence type="predicted"/>
<feature type="compositionally biased region" description="Basic and acidic residues" evidence="1">
    <location>
        <begin position="32"/>
        <end position="55"/>
    </location>
</feature>
<dbReference type="PANTHER" id="PTHR23232">
    <property type="entry name" value="KRAB DOMAIN C2H2 ZINC FINGER"/>
    <property type="match status" value="1"/>
</dbReference>
<accession>A0A8D0PEG9</accession>
<feature type="region of interest" description="Disordered" evidence="1">
    <location>
        <begin position="29"/>
        <end position="72"/>
    </location>
</feature>
<dbReference type="Proteomes" id="UP000694726">
    <property type="component" value="Unplaced"/>
</dbReference>
<feature type="region of interest" description="Disordered" evidence="1">
    <location>
        <begin position="185"/>
        <end position="220"/>
    </location>
</feature>
<dbReference type="Gene3D" id="6.10.140.140">
    <property type="match status" value="1"/>
</dbReference>
<dbReference type="InterPro" id="IPR036051">
    <property type="entry name" value="KRAB_dom_sf"/>
</dbReference>
<protein>
    <submittedName>
        <fullName evidence="3">Zinc finger protein 268</fullName>
    </submittedName>
</protein>
<dbReference type="AlphaFoldDB" id="A0A8D0PEG9"/>
<evidence type="ECO:0000313" key="3">
    <source>
        <dbReference type="Ensembl" id="ENSSSCP00015029509.1"/>
    </source>
</evidence>
<dbReference type="PROSITE" id="PS50805">
    <property type="entry name" value="KRAB"/>
    <property type="match status" value="1"/>
</dbReference>
<dbReference type="GO" id="GO:0006355">
    <property type="term" value="P:regulation of DNA-templated transcription"/>
    <property type="evidence" value="ECO:0007669"/>
    <property type="project" value="InterPro"/>
</dbReference>
<dbReference type="SMART" id="SM00349">
    <property type="entry name" value="KRAB"/>
    <property type="match status" value="1"/>
</dbReference>
<reference evidence="3" key="1">
    <citation type="submission" date="2025-08" db="UniProtKB">
        <authorList>
            <consortium name="Ensembl"/>
        </authorList>
    </citation>
    <scope>IDENTIFICATION</scope>
</reference>
<dbReference type="Ensembl" id="ENSSSCT00015073453.1">
    <property type="protein sequence ID" value="ENSSSCP00015029509.1"/>
    <property type="gene ID" value="ENSSSCG00015054875.1"/>
</dbReference>
<dbReference type="CDD" id="cd07765">
    <property type="entry name" value="KRAB_A-box"/>
    <property type="match status" value="1"/>
</dbReference>
<name>A0A8D0PEG9_PIG</name>
<dbReference type="InterPro" id="IPR050169">
    <property type="entry name" value="Krueppel_C2H2_ZnF"/>
</dbReference>
<gene>
    <name evidence="3" type="primary">LOC100154415</name>
</gene>
<sequence>ERLVQQTAASDRRGDLSWSLLTSSAVRAGVEALEREPQSHGRGPSRPDRRGDRLRSSSSTQPSAAPPPQGLGSLQVLRRRDSTSLACLAALARSRACLVGGRAEPLAYEGSRLRCGEGRCRVSGGLVGVEAAGSPFPSWFFSPTALGSRHHPQGAQNRPELAVGMAARVRTAAIWVPPLQERDSACERIRKPQGEESILGEETTEQRPLPGGEGQRHRSPRTERVLEWLFISQEQLKTTKSWGPLSFMDVFVDFTWEEWQLLDPAQKHLYRSVMLENYSNLVSLGYQHTKPRIIFQLEQEEPRLMQIPSQGHPETGGVEFLSWRSG</sequence>
<feature type="domain" description="KRAB" evidence="2">
    <location>
        <begin position="245"/>
        <end position="315"/>
    </location>
</feature>
<feature type="compositionally biased region" description="Basic and acidic residues" evidence="1">
    <location>
        <begin position="185"/>
        <end position="194"/>
    </location>
</feature>
<evidence type="ECO:0000259" key="2">
    <source>
        <dbReference type="PROSITE" id="PS50805"/>
    </source>
</evidence>
<dbReference type="SUPFAM" id="SSF109640">
    <property type="entry name" value="KRAB domain (Kruppel-associated box)"/>
    <property type="match status" value="1"/>
</dbReference>
<dbReference type="InterPro" id="IPR001909">
    <property type="entry name" value="KRAB"/>
</dbReference>
<organism evidence="3 4">
    <name type="scientific">Sus scrofa</name>
    <name type="common">Pig</name>
    <dbReference type="NCBI Taxonomy" id="9823"/>
    <lineage>
        <taxon>Eukaryota</taxon>
        <taxon>Metazoa</taxon>
        <taxon>Chordata</taxon>
        <taxon>Craniata</taxon>
        <taxon>Vertebrata</taxon>
        <taxon>Euteleostomi</taxon>
        <taxon>Mammalia</taxon>
        <taxon>Eutheria</taxon>
        <taxon>Laurasiatheria</taxon>
        <taxon>Artiodactyla</taxon>
        <taxon>Suina</taxon>
        <taxon>Suidae</taxon>
        <taxon>Sus</taxon>
    </lineage>
</organism>
<dbReference type="PANTHER" id="PTHR23232:SF113">
    <property type="entry name" value="KRAB DOMAIN-CONTAINING PROTEIN"/>
    <property type="match status" value="1"/>
</dbReference>
<evidence type="ECO:0000256" key="1">
    <source>
        <dbReference type="SAM" id="MobiDB-lite"/>
    </source>
</evidence>
<evidence type="ECO:0000313" key="4">
    <source>
        <dbReference type="Proteomes" id="UP000694726"/>
    </source>
</evidence>